<dbReference type="AlphaFoldDB" id="A0A5S9IMH3"/>
<dbReference type="Pfam" id="PF13181">
    <property type="entry name" value="TPR_8"/>
    <property type="match status" value="1"/>
</dbReference>
<dbReference type="SUPFAM" id="SSF48452">
    <property type="entry name" value="TPR-like"/>
    <property type="match status" value="1"/>
</dbReference>
<keyword evidence="1" id="KW-0802">TPR repeat</keyword>
<dbReference type="Gene3D" id="1.25.40.10">
    <property type="entry name" value="Tetratricopeptide repeat domain"/>
    <property type="match status" value="1"/>
</dbReference>
<dbReference type="EMBL" id="AP019860">
    <property type="protein sequence ID" value="BBM84589.1"/>
    <property type="molecule type" value="Genomic_DNA"/>
</dbReference>
<gene>
    <name evidence="3" type="ORF">UABAM_02950</name>
</gene>
<feature type="repeat" description="TPR" evidence="1">
    <location>
        <begin position="280"/>
        <end position="313"/>
    </location>
</feature>
<dbReference type="SMART" id="SM00028">
    <property type="entry name" value="TPR"/>
    <property type="match status" value="2"/>
</dbReference>
<evidence type="ECO:0000313" key="4">
    <source>
        <dbReference type="Proteomes" id="UP000326354"/>
    </source>
</evidence>
<sequence>MHYKAKYLHIYMKDFVRCVNKNRSILGLHGDNFSVEEAKEILLMYASCGHKQIWKVEPQLLHLLENQHRHIRLFAMDLLKVLARSSHTTTASQKRCHMKQIANSLLQNEKICSLNNKEVSAIVKQHMQTQANEGEKEQAFSFCHPKPQEYFKANDKDLFPILQILAKQHKPEFAKQQTIEQKPTSYPKIEKALKNQHYDLAIMLLNKQILINNPEDVKAQRLLIGTINRKYKEEGYPGKLRNTTQKAILLIQIRLARITKNWREVISLANDYLTYNPQNIRILHILGNAFVKSDYLPSAIFIFELILTLDPRNIRALLALTKIHKDMKEYDKAIFYCQKAVKLKPSDDEIAKEVKRIAAIKTTDVYTESKYSRDLIKDKDEANRLERLGQISQKKDAAPVRKPQPKQKLKPQLQLQTPEPIEKAVKRKKKKISTKEPIVPASQITVSEEETVKIVSRKRQAPEEFRKQEIIAKIPKVDREELPAFEKFLSEDAGRPGPMERIIAQSVNLMKFLQYTLGLKCIVIVNAVDLTVDAISSYITGIFRTWKMSKSIHRNLQRNVNNSHAAELTLELQKNRARLSRLFMLHGYDPHLYNEQLRPSFAVKLIIESRGHLDEMKQDLAFLTTKQTTQTIRNSFKDTIMSFIPNPFSIFTTWKDLAILSLWMKYNRRQIEQMYADFIVCYCQTIRILNQEQQNSSASVLLKYEENLLKRLGFTLEEQGDIEYWIERCRVALQRITQMLINPGKFIDCSYWPKADLLSEIKKGNQNPQYVLQLEWWLNKQVGKHLSKQTTTKELYLRLEEAYSLRRRYKLQKKLSQKFI</sequence>
<dbReference type="InterPro" id="IPR011990">
    <property type="entry name" value="TPR-like_helical_dom_sf"/>
</dbReference>
<proteinExistence type="predicted"/>
<feature type="region of interest" description="Disordered" evidence="2">
    <location>
        <begin position="388"/>
        <end position="414"/>
    </location>
</feature>
<dbReference type="RefSeq" id="WP_151968734.1">
    <property type="nucleotide sequence ID" value="NZ_AP019860.1"/>
</dbReference>
<dbReference type="KEGG" id="uam:UABAM_02950"/>
<evidence type="ECO:0000256" key="2">
    <source>
        <dbReference type="SAM" id="MobiDB-lite"/>
    </source>
</evidence>
<keyword evidence="4" id="KW-1185">Reference proteome</keyword>
<name>A0A5S9IMH3_UABAM</name>
<feature type="compositionally biased region" description="Basic and acidic residues" evidence="2">
    <location>
        <begin position="388"/>
        <end position="399"/>
    </location>
</feature>
<evidence type="ECO:0008006" key="5">
    <source>
        <dbReference type="Google" id="ProtNLM"/>
    </source>
</evidence>
<reference evidence="3 4" key="1">
    <citation type="submission" date="2019-08" db="EMBL/GenBank/DDBJ databases">
        <title>Complete genome sequence of Candidatus Uab amorphum.</title>
        <authorList>
            <person name="Shiratori T."/>
            <person name="Suzuki S."/>
            <person name="Kakizawa Y."/>
            <person name="Ishida K."/>
        </authorList>
    </citation>
    <scope>NUCLEOTIDE SEQUENCE [LARGE SCALE GENOMIC DNA]</scope>
    <source>
        <strain evidence="3 4">SRT547</strain>
    </source>
</reference>
<accession>A0A5S9IMH3</accession>
<evidence type="ECO:0000256" key="1">
    <source>
        <dbReference type="PROSITE-ProRule" id="PRU00339"/>
    </source>
</evidence>
<feature type="repeat" description="TPR" evidence="1">
    <location>
        <begin position="314"/>
        <end position="347"/>
    </location>
</feature>
<organism evidence="3 4">
    <name type="scientific">Uabimicrobium amorphum</name>
    <dbReference type="NCBI Taxonomy" id="2596890"/>
    <lineage>
        <taxon>Bacteria</taxon>
        <taxon>Pseudomonadati</taxon>
        <taxon>Planctomycetota</taxon>
        <taxon>Candidatus Uabimicrobiia</taxon>
        <taxon>Candidatus Uabimicrobiales</taxon>
        <taxon>Candidatus Uabimicrobiaceae</taxon>
        <taxon>Candidatus Uabimicrobium</taxon>
    </lineage>
</organism>
<evidence type="ECO:0000313" key="3">
    <source>
        <dbReference type="EMBL" id="BBM84589.1"/>
    </source>
</evidence>
<dbReference type="InterPro" id="IPR019734">
    <property type="entry name" value="TPR_rpt"/>
</dbReference>
<protein>
    <recommendedName>
        <fullName evidence="5">Tetratricopeptide repeat protein</fullName>
    </recommendedName>
</protein>
<dbReference type="PROSITE" id="PS50005">
    <property type="entry name" value="TPR"/>
    <property type="match status" value="2"/>
</dbReference>
<dbReference type="Proteomes" id="UP000326354">
    <property type="component" value="Chromosome"/>
</dbReference>